<protein>
    <submittedName>
        <fullName evidence="1">Npp1 domain protein</fullName>
    </submittedName>
</protein>
<comment type="caution">
    <text evidence="1">The sequence shown here is derived from an EMBL/GenBank/DDBJ whole genome shotgun (WGS) entry which is preliminary data.</text>
</comment>
<dbReference type="EMBL" id="VUJX02000004">
    <property type="protein sequence ID" value="KAL0938161.1"/>
    <property type="molecule type" value="Genomic_DNA"/>
</dbReference>
<keyword evidence="2" id="KW-1185">Reference proteome</keyword>
<proteinExistence type="predicted"/>
<accession>A0ACC3Z247</accession>
<sequence>MLFKNVRLLLGFLLWEGIASSLLPRGGDDSGGHEWIDHDKVVAFSQNASPGLEGQLELRFNPNLFVDGGCDPYPAVDANGNLGAGLKPTNGGRSGCDGGGTGQVYARRGDSQGRTAIMYSYYFPKVRWAGGDSGGHRHYWASIVVWIHRWGCKVEDATATWPVGISFTSDHLQWSTANAGEISFTSSTVGVDMPTHPRMQIHDNAITPFVNGNANQVFERTLVGWQSLPNKAQQALNDVKYEKTETPVADDNFQTLLDAAYRESFYGGLLEEADCDAGYDGNDTRPLV</sequence>
<dbReference type="Proteomes" id="UP000805649">
    <property type="component" value="Unassembled WGS sequence"/>
</dbReference>
<organism evidence="1 2">
    <name type="scientific">Colletotrichum truncatum</name>
    <name type="common">Anthracnose fungus</name>
    <name type="synonym">Colletotrichum capsici</name>
    <dbReference type="NCBI Taxonomy" id="5467"/>
    <lineage>
        <taxon>Eukaryota</taxon>
        <taxon>Fungi</taxon>
        <taxon>Dikarya</taxon>
        <taxon>Ascomycota</taxon>
        <taxon>Pezizomycotina</taxon>
        <taxon>Sordariomycetes</taxon>
        <taxon>Hypocreomycetidae</taxon>
        <taxon>Glomerellales</taxon>
        <taxon>Glomerellaceae</taxon>
        <taxon>Colletotrichum</taxon>
        <taxon>Colletotrichum truncatum species complex</taxon>
    </lineage>
</organism>
<evidence type="ECO:0000313" key="2">
    <source>
        <dbReference type="Proteomes" id="UP000805649"/>
    </source>
</evidence>
<name>A0ACC3Z247_COLTU</name>
<gene>
    <name evidence="1" type="ORF">CTRU02_207892</name>
</gene>
<evidence type="ECO:0000313" key="1">
    <source>
        <dbReference type="EMBL" id="KAL0938161.1"/>
    </source>
</evidence>
<reference evidence="1 2" key="1">
    <citation type="journal article" date="2020" name="Phytopathology">
        <title>Genome Sequence Resources of Colletotrichum truncatum, C. plurivorum, C. musicola, and C. sojae: Four Species Pathogenic to Soybean (Glycine max).</title>
        <authorList>
            <person name="Rogerio F."/>
            <person name="Boufleur T.R."/>
            <person name="Ciampi-Guillardi M."/>
            <person name="Sukno S.A."/>
            <person name="Thon M.R."/>
            <person name="Massola Junior N.S."/>
            <person name="Baroncelli R."/>
        </authorList>
    </citation>
    <scope>NUCLEOTIDE SEQUENCE [LARGE SCALE GENOMIC DNA]</scope>
    <source>
        <strain evidence="1 2">CMES1059</strain>
    </source>
</reference>